<reference evidence="3" key="1">
    <citation type="journal article" date="2005" name="Nature">
        <title>The map-based sequence of the rice genome.</title>
        <authorList>
            <consortium name="International rice genome sequencing project (IRGSP)"/>
            <person name="Matsumoto T."/>
            <person name="Wu J."/>
            <person name="Kanamori H."/>
            <person name="Katayose Y."/>
            <person name="Fujisawa M."/>
            <person name="Namiki N."/>
            <person name="Mizuno H."/>
            <person name="Yamamoto K."/>
            <person name="Antonio B.A."/>
            <person name="Baba T."/>
            <person name="Sakata K."/>
            <person name="Nagamura Y."/>
            <person name="Aoki H."/>
            <person name="Arikawa K."/>
            <person name="Arita K."/>
            <person name="Bito T."/>
            <person name="Chiden Y."/>
            <person name="Fujitsuka N."/>
            <person name="Fukunaka R."/>
            <person name="Hamada M."/>
            <person name="Harada C."/>
            <person name="Hayashi A."/>
            <person name="Hijishita S."/>
            <person name="Honda M."/>
            <person name="Hosokawa S."/>
            <person name="Ichikawa Y."/>
            <person name="Idonuma A."/>
            <person name="Iijima M."/>
            <person name="Ikeda M."/>
            <person name="Ikeno M."/>
            <person name="Ito K."/>
            <person name="Ito S."/>
            <person name="Ito T."/>
            <person name="Ito Y."/>
            <person name="Ito Y."/>
            <person name="Iwabuchi A."/>
            <person name="Kamiya K."/>
            <person name="Karasawa W."/>
            <person name="Kurita K."/>
            <person name="Katagiri S."/>
            <person name="Kikuta A."/>
            <person name="Kobayashi H."/>
            <person name="Kobayashi N."/>
            <person name="Machita K."/>
            <person name="Maehara T."/>
            <person name="Masukawa M."/>
            <person name="Mizubayashi T."/>
            <person name="Mukai Y."/>
            <person name="Nagasaki H."/>
            <person name="Nagata Y."/>
            <person name="Naito S."/>
            <person name="Nakashima M."/>
            <person name="Nakama Y."/>
            <person name="Nakamichi Y."/>
            <person name="Nakamura M."/>
            <person name="Meguro A."/>
            <person name="Negishi M."/>
            <person name="Ohta I."/>
            <person name="Ohta T."/>
            <person name="Okamoto M."/>
            <person name="Ono N."/>
            <person name="Saji S."/>
            <person name="Sakaguchi M."/>
            <person name="Sakai K."/>
            <person name="Shibata M."/>
            <person name="Shimokawa T."/>
            <person name="Song J."/>
            <person name="Takazaki Y."/>
            <person name="Terasawa K."/>
            <person name="Tsugane M."/>
            <person name="Tsuji K."/>
            <person name="Ueda S."/>
            <person name="Waki K."/>
            <person name="Yamagata H."/>
            <person name="Yamamoto M."/>
            <person name="Yamamoto S."/>
            <person name="Yamane H."/>
            <person name="Yoshiki S."/>
            <person name="Yoshihara R."/>
            <person name="Yukawa K."/>
            <person name="Zhong H."/>
            <person name="Yano M."/>
            <person name="Yuan Q."/>
            <person name="Ouyang S."/>
            <person name="Liu J."/>
            <person name="Jones K.M."/>
            <person name="Gansberger K."/>
            <person name="Moffat K."/>
            <person name="Hill J."/>
            <person name="Bera J."/>
            <person name="Fadrosh D."/>
            <person name="Jin S."/>
            <person name="Johri S."/>
            <person name="Kim M."/>
            <person name="Overton L."/>
            <person name="Reardon M."/>
            <person name="Tsitrin T."/>
            <person name="Vuong H."/>
            <person name="Weaver B."/>
            <person name="Ciecko A."/>
            <person name="Tallon L."/>
            <person name="Jackson J."/>
            <person name="Pai G."/>
            <person name="Aken S.V."/>
            <person name="Utterback T."/>
            <person name="Reidmuller S."/>
            <person name="Feldblyum T."/>
            <person name="Hsiao J."/>
            <person name="Zismann V."/>
            <person name="Iobst S."/>
            <person name="de Vazeille A.R."/>
            <person name="Buell C.R."/>
            <person name="Ying K."/>
            <person name="Li Y."/>
            <person name="Lu T."/>
            <person name="Huang Y."/>
            <person name="Zhao Q."/>
            <person name="Feng Q."/>
            <person name="Zhang L."/>
            <person name="Zhu J."/>
            <person name="Weng Q."/>
            <person name="Mu J."/>
            <person name="Lu Y."/>
            <person name="Fan D."/>
            <person name="Liu Y."/>
            <person name="Guan J."/>
            <person name="Zhang Y."/>
            <person name="Yu S."/>
            <person name="Liu X."/>
            <person name="Zhang Y."/>
            <person name="Hong G."/>
            <person name="Han B."/>
            <person name="Choisne N."/>
            <person name="Demange N."/>
            <person name="Orjeda G."/>
            <person name="Samain S."/>
            <person name="Cattolico L."/>
            <person name="Pelletier E."/>
            <person name="Couloux A."/>
            <person name="Segurens B."/>
            <person name="Wincker P."/>
            <person name="D'Hont A."/>
            <person name="Scarpelli C."/>
            <person name="Weissenbach J."/>
            <person name="Salanoubat M."/>
            <person name="Quetier F."/>
            <person name="Yu Y."/>
            <person name="Kim H.R."/>
            <person name="Rambo T."/>
            <person name="Currie J."/>
            <person name="Collura K."/>
            <person name="Luo M."/>
            <person name="Yang T."/>
            <person name="Ammiraju J.S.S."/>
            <person name="Engler F."/>
            <person name="Soderlund C."/>
            <person name="Wing R.A."/>
            <person name="Palmer L.E."/>
            <person name="de la Bastide M."/>
            <person name="Spiegel L."/>
            <person name="Nascimento L."/>
            <person name="Zutavern T."/>
            <person name="O'Shaughnessy A."/>
            <person name="Dike S."/>
            <person name="Dedhia N."/>
            <person name="Preston R."/>
            <person name="Balija V."/>
            <person name="McCombie W.R."/>
            <person name="Chow T."/>
            <person name="Chen H."/>
            <person name="Chung M."/>
            <person name="Chen C."/>
            <person name="Shaw J."/>
            <person name="Wu H."/>
            <person name="Hsiao K."/>
            <person name="Chao Y."/>
            <person name="Chu M."/>
            <person name="Cheng C."/>
            <person name="Hour A."/>
            <person name="Lee P."/>
            <person name="Lin S."/>
            <person name="Lin Y."/>
            <person name="Liou J."/>
            <person name="Liu S."/>
            <person name="Hsing Y."/>
            <person name="Raghuvanshi S."/>
            <person name="Mohanty A."/>
            <person name="Bharti A.K."/>
            <person name="Gaur A."/>
            <person name="Gupta V."/>
            <person name="Kumar D."/>
            <person name="Ravi V."/>
            <person name="Vij S."/>
            <person name="Kapur A."/>
            <person name="Khurana P."/>
            <person name="Khurana P."/>
            <person name="Khurana J.P."/>
            <person name="Tyagi A.K."/>
            <person name="Gaikwad K."/>
            <person name="Singh A."/>
            <person name="Dalal V."/>
            <person name="Srivastava S."/>
            <person name="Dixit A."/>
            <person name="Pal A.K."/>
            <person name="Ghazi I.A."/>
            <person name="Yadav M."/>
            <person name="Pandit A."/>
            <person name="Bhargava A."/>
            <person name="Sureshbabu K."/>
            <person name="Batra K."/>
            <person name="Sharma T.R."/>
            <person name="Mohapatra T."/>
            <person name="Singh N.K."/>
            <person name="Messing J."/>
            <person name="Nelson A.B."/>
            <person name="Fuks G."/>
            <person name="Kavchok S."/>
            <person name="Keizer G."/>
            <person name="Linton E."/>
            <person name="Llaca V."/>
            <person name="Song R."/>
            <person name="Tanyolac B."/>
            <person name="Young S."/>
            <person name="Ho-Il K."/>
            <person name="Hahn J.H."/>
            <person name="Sangsakoo G."/>
            <person name="Vanavichit A."/>
            <person name="de Mattos Luiz.A.T."/>
            <person name="Zimmer P.D."/>
            <person name="Malone G."/>
            <person name="Dellagostin O."/>
            <person name="de Oliveira A.C."/>
            <person name="Bevan M."/>
            <person name="Bancroft I."/>
            <person name="Minx P."/>
            <person name="Cordum H."/>
            <person name="Wilson R."/>
            <person name="Cheng Z."/>
            <person name="Jin W."/>
            <person name="Jiang J."/>
            <person name="Leong S.A."/>
            <person name="Iwama H."/>
            <person name="Gojobori T."/>
            <person name="Itoh T."/>
            <person name="Niimura Y."/>
            <person name="Fujii Y."/>
            <person name="Habara T."/>
            <person name="Sakai H."/>
            <person name="Sato Y."/>
            <person name="Wilson G."/>
            <person name="Kumar K."/>
            <person name="McCouch S."/>
            <person name="Juretic N."/>
            <person name="Hoen D."/>
            <person name="Wright S."/>
            <person name="Bruskiewich R."/>
            <person name="Bureau T."/>
            <person name="Miyao A."/>
            <person name="Hirochika H."/>
            <person name="Nishikawa T."/>
            <person name="Kadowaki K."/>
            <person name="Sugiura M."/>
            <person name="Burr B."/>
            <person name="Sasaki T."/>
        </authorList>
    </citation>
    <scope>NUCLEOTIDE SEQUENCE [LARGE SCALE GENOMIC DNA]</scope>
    <source>
        <strain evidence="3">cv. Nipponbare</strain>
    </source>
</reference>
<evidence type="ECO:0000313" key="2">
    <source>
        <dbReference type="EMBL" id="BAS94833.1"/>
    </source>
</evidence>
<gene>
    <name evidence="2" type="ordered locus">Os05g0510350</name>
    <name evidence="2" type="ORF">OSNPB_050510350</name>
</gene>
<evidence type="ECO:0000313" key="3">
    <source>
        <dbReference type="Proteomes" id="UP000059680"/>
    </source>
</evidence>
<dbReference type="EMBL" id="AP014961">
    <property type="protein sequence ID" value="BAS94833.1"/>
    <property type="molecule type" value="Genomic_DNA"/>
</dbReference>
<dbReference type="Proteomes" id="UP000059680">
    <property type="component" value="Chromosome 5"/>
</dbReference>
<feature type="region of interest" description="Disordered" evidence="1">
    <location>
        <begin position="75"/>
        <end position="98"/>
    </location>
</feature>
<organism evidence="2 3">
    <name type="scientific">Oryza sativa subsp. japonica</name>
    <name type="common">Rice</name>
    <dbReference type="NCBI Taxonomy" id="39947"/>
    <lineage>
        <taxon>Eukaryota</taxon>
        <taxon>Viridiplantae</taxon>
        <taxon>Streptophyta</taxon>
        <taxon>Embryophyta</taxon>
        <taxon>Tracheophyta</taxon>
        <taxon>Spermatophyta</taxon>
        <taxon>Magnoliopsida</taxon>
        <taxon>Liliopsida</taxon>
        <taxon>Poales</taxon>
        <taxon>Poaceae</taxon>
        <taxon>BOP clade</taxon>
        <taxon>Oryzoideae</taxon>
        <taxon>Oryzeae</taxon>
        <taxon>Oryzinae</taxon>
        <taxon>Oryza</taxon>
        <taxon>Oryza sativa</taxon>
    </lineage>
</organism>
<feature type="compositionally biased region" description="Polar residues" evidence="1">
    <location>
        <begin position="82"/>
        <end position="98"/>
    </location>
</feature>
<reference evidence="2 3" key="3">
    <citation type="journal article" date="2013" name="Rice">
        <title>Improvement of the Oryza sativa Nipponbare reference genome using next generation sequence and optical map data.</title>
        <authorList>
            <person name="Kawahara Y."/>
            <person name="de la Bastide M."/>
            <person name="Hamilton J.P."/>
            <person name="Kanamori H."/>
            <person name="McCombie W.R."/>
            <person name="Ouyang S."/>
            <person name="Schwartz D.C."/>
            <person name="Tanaka T."/>
            <person name="Wu J."/>
            <person name="Zhou S."/>
            <person name="Childs K.L."/>
            <person name="Davidson R.M."/>
            <person name="Lin H."/>
            <person name="Quesada-Ocampo L."/>
            <person name="Vaillancourt B."/>
            <person name="Sakai H."/>
            <person name="Lee S.S."/>
            <person name="Kim J."/>
            <person name="Numa H."/>
            <person name="Itoh T."/>
            <person name="Buell C.R."/>
            <person name="Matsumoto T."/>
        </authorList>
    </citation>
    <scope>NUCLEOTIDE SEQUENCE [LARGE SCALE GENOMIC DNA]</scope>
    <source>
        <strain evidence="3">cv. Nipponbare</strain>
    </source>
</reference>
<dbReference type="PaxDb" id="39947-A0A0N7KL25"/>
<keyword evidence="3" id="KW-1185">Reference proteome</keyword>
<sequence>MMLLAGDAAARLSARLTGDKPAHVYVAYYVRAAPEYRIMPAVVGRRRRRRQGGSEPSVRGIERLAVALALLGSFAPVGDAGQPTSNNTKASCRNNSSS</sequence>
<protein>
    <submittedName>
        <fullName evidence="2">Os05g0510350 protein</fullName>
    </submittedName>
</protein>
<reference evidence="2 3" key="2">
    <citation type="journal article" date="2013" name="Plant Cell Physiol.">
        <title>Rice Annotation Project Database (RAP-DB): an integrative and interactive database for rice genomics.</title>
        <authorList>
            <person name="Sakai H."/>
            <person name="Lee S.S."/>
            <person name="Tanaka T."/>
            <person name="Numa H."/>
            <person name="Kim J."/>
            <person name="Kawahara Y."/>
            <person name="Wakimoto H."/>
            <person name="Yang C.C."/>
            <person name="Iwamoto M."/>
            <person name="Abe T."/>
            <person name="Yamada Y."/>
            <person name="Muto A."/>
            <person name="Inokuchi H."/>
            <person name="Ikemura T."/>
            <person name="Matsumoto T."/>
            <person name="Sasaki T."/>
            <person name="Itoh T."/>
        </authorList>
    </citation>
    <scope>NUCLEOTIDE SEQUENCE [LARGE SCALE GENOMIC DNA]</scope>
    <source>
        <strain evidence="3">cv. Nipponbare</strain>
    </source>
</reference>
<proteinExistence type="predicted"/>
<name>A0A0N7KL25_ORYSJ</name>
<accession>A0A0N7KL25</accession>
<dbReference type="InParanoid" id="A0A0N7KL25"/>
<evidence type="ECO:0000256" key="1">
    <source>
        <dbReference type="SAM" id="MobiDB-lite"/>
    </source>
</evidence>
<dbReference type="AlphaFoldDB" id="A0A0N7KL25"/>